<dbReference type="InterPro" id="IPR007804">
    <property type="entry name" value="GvpG"/>
</dbReference>
<dbReference type="AlphaFoldDB" id="A0A1T4LVQ2"/>
<dbReference type="EMBL" id="FUWJ01000001">
    <property type="protein sequence ID" value="SJZ58737.1"/>
    <property type="molecule type" value="Genomic_DNA"/>
</dbReference>
<proteinExistence type="predicted"/>
<name>A0A1T4LVQ2_9HYPH</name>
<sequence>MGMLARLLTLPVSAPVGGVLWIARKIEEEANAERWDRNKITGALSELELELDLGAIDVEEYDAREAVLLQKLKELQEVEND</sequence>
<dbReference type="RefSeq" id="WP_085933338.1">
    <property type="nucleotide sequence ID" value="NZ_FUWJ01000001.1"/>
</dbReference>
<dbReference type="STRING" id="225324.SAMN02745126_01742"/>
<dbReference type="Pfam" id="PF05120">
    <property type="entry name" value="GvpG"/>
    <property type="match status" value="1"/>
</dbReference>
<dbReference type="Proteomes" id="UP000190092">
    <property type="component" value="Unassembled WGS sequence"/>
</dbReference>
<keyword evidence="2" id="KW-1185">Reference proteome</keyword>
<accession>A0A1T4LVQ2</accession>
<evidence type="ECO:0000313" key="1">
    <source>
        <dbReference type="EMBL" id="SJZ58737.1"/>
    </source>
</evidence>
<evidence type="ECO:0000313" key="2">
    <source>
        <dbReference type="Proteomes" id="UP000190092"/>
    </source>
</evidence>
<dbReference type="OrthoDB" id="7872031at2"/>
<reference evidence="2" key="1">
    <citation type="submission" date="2017-02" db="EMBL/GenBank/DDBJ databases">
        <authorList>
            <person name="Varghese N."/>
            <person name="Submissions S."/>
        </authorList>
    </citation>
    <scope>NUCLEOTIDE SEQUENCE [LARGE SCALE GENOMIC DNA]</scope>
    <source>
        <strain evidence="2">ATCC 27094</strain>
    </source>
</reference>
<protein>
    <submittedName>
        <fullName evidence="1">Gas vesicle protein G</fullName>
    </submittedName>
</protein>
<organism evidence="1 2">
    <name type="scientific">Enhydrobacter aerosaccus</name>
    <dbReference type="NCBI Taxonomy" id="225324"/>
    <lineage>
        <taxon>Bacteria</taxon>
        <taxon>Pseudomonadati</taxon>
        <taxon>Pseudomonadota</taxon>
        <taxon>Alphaproteobacteria</taxon>
        <taxon>Hyphomicrobiales</taxon>
        <taxon>Enhydrobacter</taxon>
    </lineage>
</organism>
<gene>
    <name evidence="1" type="ORF">SAMN02745126_01742</name>
</gene>